<dbReference type="GO" id="GO:0015031">
    <property type="term" value="P:protein transport"/>
    <property type="evidence" value="ECO:0007669"/>
    <property type="project" value="UniProtKB-KW"/>
</dbReference>
<protein>
    <submittedName>
        <fullName evidence="11">Uncharacterized protein</fullName>
    </submittedName>
</protein>
<dbReference type="InterPro" id="IPR019150">
    <property type="entry name" value="Vesicle_transport_protein_Use1"/>
</dbReference>
<evidence type="ECO:0000256" key="9">
    <source>
        <dbReference type="ARBA" id="ARBA00023136"/>
    </source>
</evidence>
<proteinExistence type="inferred from homology"/>
<sequence>MASVQSSAVQQWQEVETCDNDLLAFVLNSKFKSNLTQLRHDTVGRVVQEDDRAALREYQETFPEMEFKSSCKAHQLLKDMQEQYEKYQQSQKVRTYSVDFDKVPDEAVGARDPASVEGIEEPVEGDDDEIHQMRRRLLARRRSSGSDAVAEETFDQQLEVNENVQDNLIQDMTKLVGSLKQGAVAFQTALEEDQRVLGAAEIGIQVASKGIQDISGKLSKYDKSKLSWMFYISVTVFMILGLGITFVIIKLFPAL</sequence>
<dbReference type="GeneID" id="34526606"/>
<evidence type="ECO:0000256" key="8">
    <source>
        <dbReference type="ARBA" id="ARBA00022989"/>
    </source>
</evidence>
<dbReference type="EMBL" id="HE978319">
    <property type="protein sequence ID" value="CCK70891.1"/>
    <property type="molecule type" value="Genomic_DNA"/>
</dbReference>
<dbReference type="STRING" id="1071383.J7S8F2"/>
<dbReference type="KEGG" id="kng:KNAG_0F02240"/>
<dbReference type="HOGENOM" id="CLU_093583_0_0_1"/>
<dbReference type="Pfam" id="PF09753">
    <property type="entry name" value="Use1"/>
    <property type="match status" value="1"/>
</dbReference>
<evidence type="ECO:0000256" key="10">
    <source>
        <dbReference type="SAM" id="Phobius"/>
    </source>
</evidence>
<keyword evidence="7" id="KW-0653">Protein transport</keyword>
<reference evidence="12" key="2">
    <citation type="submission" date="2012-08" db="EMBL/GenBank/DDBJ databases">
        <title>Genome sequence of Kazachstania naganishii.</title>
        <authorList>
            <person name="Gordon J.L."/>
            <person name="Armisen D."/>
            <person name="Proux-Wera E."/>
            <person name="OhEigeartaigh S.S."/>
            <person name="Byrne K.P."/>
            <person name="Wolfe K.H."/>
        </authorList>
    </citation>
    <scope>NUCLEOTIDE SEQUENCE [LARGE SCALE GENOMIC DNA]</scope>
    <source>
        <strain evidence="12">ATCC MYA-139 / BCRC 22969 / CBS 8797 / CCRC 22969 / KCTC 17520 / NBRC 10181 / NCYC 3082</strain>
    </source>
</reference>
<organism evidence="11 12">
    <name type="scientific">Huiozyma naganishii (strain ATCC MYA-139 / BCRC 22969 / CBS 8797 / KCTC 17520 / NBRC 10181 / NCYC 3082 / Yp74L-3)</name>
    <name type="common">Yeast</name>
    <name type="synonym">Kazachstania naganishii</name>
    <dbReference type="NCBI Taxonomy" id="1071383"/>
    <lineage>
        <taxon>Eukaryota</taxon>
        <taxon>Fungi</taxon>
        <taxon>Dikarya</taxon>
        <taxon>Ascomycota</taxon>
        <taxon>Saccharomycotina</taxon>
        <taxon>Saccharomycetes</taxon>
        <taxon>Saccharomycetales</taxon>
        <taxon>Saccharomycetaceae</taxon>
        <taxon>Huiozyma</taxon>
    </lineage>
</organism>
<evidence type="ECO:0000256" key="7">
    <source>
        <dbReference type="ARBA" id="ARBA00022927"/>
    </source>
</evidence>
<accession>J7S8F2</accession>
<evidence type="ECO:0000256" key="5">
    <source>
        <dbReference type="ARBA" id="ARBA00022824"/>
    </source>
</evidence>
<dbReference type="CDD" id="cd15860">
    <property type="entry name" value="SNARE_USE1"/>
    <property type="match status" value="1"/>
</dbReference>
<dbReference type="GO" id="GO:0098554">
    <property type="term" value="C:cytoplasmic side of endoplasmic reticulum membrane"/>
    <property type="evidence" value="ECO:0007669"/>
    <property type="project" value="EnsemblFungi"/>
</dbReference>
<evidence type="ECO:0000256" key="1">
    <source>
        <dbReference type="ARBA" id="ARBA00004163"/>
    </source>
</evidence>
<comment type="similarity">
    <text evidence="2">Belongs to the USE1 family.</text>
</comment>
<dbReference type="eggNOG" id="KOG2678">
    <property type="taxonomic scope" value="Eukaryota"/>
</dbReference>
<name>J7S8F2_HUIN7</name>
<keyword evidence="4 10" id="KW-0812">Transmembrane</keyword>
<reference evidence="11 12" key="1">
    <citation type="journal article" date="2011" name="Proc. Natl. Acad. Sci. U.S.A.">
        <title>Evolutionary erosion of yeast sex chromosomes by mating-type switching accidents.</title>
        <authorList>
            <person name="Gordon J.L."/>
            <person name="Armisen D."/>
            <person name="Proux-Wera E."/>
            <person name="Oheigeartaigh S.S."/>
            <person name="Byrne K.P."/>
            <person name="Wolfe K.H."/>
        </authorList>
    </citation>
    <scope>NUCLEOTIDE SEQUENCE [LARGE SCALE GENOMIC DNA]</scope>
    <source>
        <strain evidence="12">ATCC MYA-139 / BCRC 22969 / CBS 8797 / CCRC 22969 / KCTC 17520 / NBRC 10181 / NCYC 3082</strain>
    </source>
</reference>
<evidence type="ECO:0000313" key="11">
    <source>
        <dbReference type="EMBL" id="CCK70891.1"/>
    </source>
</evidence>
<dbReference type="Proteomes" id="UP000006310">
    <property type="component" value="Chromosome 6"/>
</dbReference>
<gene>
    <name evidence="11" type="primary">KNAG0F02240</name>
    <name evidence="11" type="ordered locus">KNAG_0F02240</name>
</gene>
<dbReference type="GO" id="GO:0005484">
    <property type="term" value="F:SNAP receptor activity"/>
    <property type="evidence" value="ECO:0007669"/>
    <property type="project" value="EnsemblFungi"/>
</dbReference>
<keyword evidence="5" id="KW-0256">Endoplasmic reticulum</keyword>
<comment type="subcellular location">
    <subcellularLocation>
        <location evidence="1">Endoplasmic reticulum membrane</location>
        <topology evidence="1">Single-pass type IV membrane protein</topology>
    </subcellularLocation>
</comment>
<dbReference type="GO" id="GO:0031201">
    <property type="term" value="C:SNARE complex"/>
    <property type="evidence" value="ECO:0007669"/>
    <property type="project" value="EnsemblFungi"/>
</dbReference>
<evidence type="ECO:0000256" key="3">
    <source>
        <dbReference type="ARBA" id="ARBA00022448"/>
    </source>
</evidence>
<evidence type="ECO:0000256" key="6">
    <source>
        <dbReference type="ARBA" id="ARBA00022892"/>
    </source>
</evidence>
<keyword evidence="8 10" id="KW-1133">Transmembrane helix</keyword>
<dbReference type="PANTHER" id="PTHR13050:SF7">
    <property type="entry name" value="VESICLE TRANSPORT PROTEIN USE1"/>
    <property type="match status" value="1"/>
</dbReference>
<keyword evidence="9 10" id="KW-0472">Membrane</keyword>
<keyword evidence="3" id="KW-0813">Transport</keyword>
<dbReference type="RefSeq" id="XP_022465137.1">
    <property type="nucleotide sequence ID" value="XM_022608664.1"/>
</dbReference>
<dbReference type="AlphaFoldDB" id="J7S8F2"/>
<evidence type="ECO:0000256" key="4">
    <source>
        <dbReference type="ARBA" id="ARBA00022692"/>
    </source>
</evidence>
<dbReference type="PANTHER" id="PTHR13050">
    <property type="entry name" value="USE1-LIKE PROTEIN"/>
    <property type="match status" value="1"/>
</dbReference>
<evidence type="ECO:0000313" key="12">
    <source>
        <dbReference type="Proteomes" id="UP000006310"/>
    </source>
</evidence>
<keyword evidence="6" id="KW-0931">ER-Golgi transport</keyword>
<evidence type="ECO:0000256" key="2">
    <source>
        <dbReference type="ARBA" id="ARBA00007891"/>
    </source>
</evidence>
<dbReference type="OrthoDB" id="4008582at2759"/>
<dbReference type="OMA" id="GANAFND"/>
<keyword evidence="12" id="KW-1185">Reference proteome</keyword>
<feature type="transmembrane region" description="Helical" evidence="10">
    <location>
        <begin position="228"/>
        <end position="252"/>
    </location>
</feature>
<dbReference type="GO" id="GO:0006890">
    <property type="term" value="P:retrograde vesicle-mediated transport, Golgi to endoplasmic reticulum"/>
    <property type="evidence" value="ECO:0007669"/>
    <property type="project" value="EnsemblFungi"/>
</dbReference>